<proteinExistence type="predicted"/>
<gene>
    <name evidence="2" type="ORF">UABAM_00011</name>
</gene>
<name>A0A5S9F229_UABAM</name>
<evidence type="ECO:0000313" key="2">
    <source>
        <dbReference type="EMBL" id="BBM81672.1"/>
    </source>
</evidence>
<organism evidence="2 3">
    <name type="scientific">Uabimicrobium amorphum</name>
    <dbReference type="NCBI Taxonomy" id="2596890"/>
    <lineage>
        <taxon>Bacteria</taxon>
        <taxon>Pseudomonadati</taxon>
        <taxon>Planctomycetota</taxon>
        <taxon>Candidatus Uabimicrobiia</taxon>
        <taxon>Candidatus Uabimicrobiales</taxon>
        <taxon>Candidatus Uabimicrobiaceae</taxon>
        <taxon>Candidatus Uabimicrobium</taxon>
    </lineage>
</organism>
<keyword evidence="3" id="KW-1185">Reference proteome</keyword>
<feature type="signal peptide" evidence="1">
    <location>
        <begin position="1"/>
        <end position="20"/>
    </location>
</feature>
<feature type="chain" id="PRO_5024910601" description="SD-repeat containing protein B domain-containing protein" evidence="1">
    <location>
        <begin position="21"/>
        <end position="162"/>
    </location>
</feature>
<dbReference type="AlphaFoldDB" id="A0A5S9F229"/>
<sequence length="162" mass="15787">MKQSFYILVLALTISSLIFAQSAGLVGLSGQVVNQANSASAGAGQTVTIQTAGGETLQTVTDAQGNYSFNGLDSGNYDVFVNGEHIQVAQLEETKVANLAVGEEILVAQVETGAATGAAAGTTAGTAGGVGLGTVGLIGLGGLAAAGGIIAGVEIADEDSSD</sequence>
<reference evidence="2 3" key="1">
    <citation type="submission" date="2019-08" db="EMBL/GenBank/DDBJ databases">
        <title>Complete genome sequence of Candidatus Uab amorphum.</title>
        <authorList>
            <person name="Shiratori T."/>
            <person name="Suzuki S."/>
            <person name="Kakizawa Y."/>
            <person name="Ishida K."/>
        </authorList>
    </citation>
    <scope>NUCLEOTIDE SEQUENCE [LARGE SCALE GENOMIC DNA]</scope>
    <source>
        <strain evidence="2 3">SRT547</strain>
    </source>
</reference>
<dbReference type="SUPFAM" id="SSF49478">
    <property type="entry name" value="Cna protein B-type domain"/>
    <property type="match status" value="1"/>
</dbReference>
<dbReference type="EMBL" id="AP019860">
    <property type="protein sequence ID" value="BBM81672.1"/>
    <property type="molecule type" value="Genomic_DNA"/>
</dbReference>
<evidence type="ECO:0008006" key="4">
    <source>
        <dbReference type="Google" id="ProtNLM"/>
    </source>
</evidence>
<dbReference type="Gene3D" id="2.60.40.10">
    <property type="entry name" value="Immunoglobulins"/>
    <property type="match status" value="1"/>
</dbReference>
<dbReference type="KEGG" id="uam:UABAM_00011"/>
<dbReference type="Pfam" id="PF13620">
    <property type="entry name" value="CarboxypepD_reg"/>
    <property type="match status" value="1"/>
</dbReference>
<protein>
    <recommendedName>
        <fullName evidence="4">SD-repeat containing protein B domain-containing protein</fullName>
    </recommendedName>
</protein>
<keyword evidence="1" id="KW-0732">Signal</keyword>
<dbReference type="RefSeq" id="WP_173013043.1">
    <property type="nucleotide sequence ID" value="NZ_AP019860.1"/>
</dbReference>
<evidence type="ECO:0000256" key="1">
    <source>
        <dbReference type="SAM" id="SignalP"/>
    </source>
</evidence>
<dbReference type="InterPro" id="IPR013783">
    <property type="entry name" value="Ig-like_fold"/>
</dbReference>
<evidence type="ECO:0000313" key="3">
    <source>
        <dbReference type="Proteomes" id="UP000326354"/>
    </source>
</evidence>
<dbReference type="Proteomes" id="UP000326354">
    <property type="component" value="Chromosome"/>
</dbReference>
<accession>A0A5S9F229</accession>